<feature type="transmembrane region" description="Helical" evidence="6">
    <location>
        <begin position="1200"/>
        <end position="1222"/>
    </location>
</feature>
<feature type="transmembrane region" description="Helical" evidence="6">
    <location>
        <begin position="163"/>
        <end position="185"/>
    </location>
</feature>
<organism evidence="9 10">
    <name type="scientific">Anopheles farauti</name>
    <dbReference type="NCBI Taxonomy" id="69004"/>
    <lineage>
        <taxon>Eukaryota</taxon>
        <taxon>Metazoa</taxon>
        <taxon>Ecdysozoa</taxon>
        <taxon>Arthropoda</taxon>
        <taxon>Hexapoda</taxon>
        <taxon>Insecta</taxon>
        <taxon>Pterygota</taxon>
        <taxon>Neoptera</taxon>
        <taxon>Endopterygota</taxon>
        <taxon>Diptera</taxon>
        <taxon>Nematocera</taxon>
        <taxon>Culicoidea</taxon>
        <taxon>Culicidae</taxon>
        <taxon>Anophelinae</taxon>
        <taxon>Anopheles</taxon>
    </lineage>
</organism>
<dbReference type="NCBIfam" id="TIGR00930">
    <property type="entry name" value="2a30"/>
    <property type="match status" value="2"/>
</dbReference>
<dbReference type="GO" id="GO:1990573">
    <property type="term" value="P:potassium ion import across plasma membrane"/>
    <property type="evidence" value="ECO:0007669"/>
    <property type="project" value="TreeGrafter"/>
</dbReference>
<keyword evidence="3 6" id="KW-1133">Transmembrane helix</keyword>
<feature type="transmembrane region" description="Helical" evidence="6">
    <location>
        <begin position="127"/>
        <end position="151"/>
    </location>
</feature>
<feature type="region of interest" description="Disordered" evidence="5">
    <location>
        <begin position="1135"/>
        <end position="1157"/>
    </location>
</feature>
<feature type="transmembrane region" description="Helical" evidence="6">
    <location>
        <begin position="523"/>
        <end position="556"/>
    </location>
</feature>
<dbReference type="GO" id="GO:0055078">
    <property type="term" value="P:sodium ion homeostasis"/>
    <property type="evidence" value="ECO:0007669"/>
    <property type="project" value="TreeGrafter"/>
</dbReference>
<dbReference type="Pfam" id="PF03522">
    <property type="entry name" value="SLC12"/>
    <property type="match status" value="2"/>
</dbReference>
<feature type="transmembrane region" description="Helical" evidence="6">
    <location>
        <begin position="1408"/>
        <end position="1431"/>
    </location>
</feature>
<reference evidence="9" key="2">
    <citation type="submission" date="2020-05" db="UniProtKB">
        <authorList>
            <consortium name="EnsemblMetazoa"/>
        </authorList>
    </citation>
    <scope>IDENTIFICATION</scope>
    <source>
        <strain evidence="9">FAR1</strain>
    </source>
</reference>
<dbReference type="InterPro" id="IPR018491">
    <property type="entry name" value="SLC12_C"/>
</dbReference>
<dbReference type="GO" id="GO:0055064">
    <property type="term" value="P:chloride ion homeostasis"/>
    <property type="evidence" value="ECO:0007669"/>
    <property type="project" value="TreeGrafter"/>
</dbReference>
<evidence type="ECO:0000256" key="4">
    <source>
        <dbReference type="ARBA" id="ARBA00023136"/>
    </source>
</evidence>
<evidence type="ECO:0000256" key="5">
    <source>
        <dbReference type="SAM" id="MobiDB-lite"/>
    </source>
</evidence>
<feature type="transmembrane region" description="Helical" evidence="6">
    <location>
        <begin position="246"/>
        <end position="267"/>
    </location>
</feature>
<dbReference type="PANTHER" id="PTHR11827:SF48">
    <property type="entry name" value="GH09711P"/>
    <property type="match status" value="1"/>
</dbReference>
<feature type="transmembrane region" description="Helical" evidence="6">
    <location>
        <begin position="1234"/>
        <end position="1253"/>
    </location>
</feature>
<dbReference type="Gene3D" id="1.20.1740.10">
    <property type="entry name" value="Amino acid/polyamine transporter I"/>
    <property type="match status" value="2"/>
</dbReference>
<evidence type="ECO:0000259" key="8">
    <source>
        <dbReference type="Pfam" id="PF03522"/>
    </source>
</evidence>
<keyword evidence="10" id="KW-1185">Reference proteome</keyword>
<comment type="subcellular location">
    <subcellularLocation>
        <location evidence="1">Membrane</location>
        <topology evidence="1">Multi-pass membrane protein</topology>
    </subcellularLocation>
</comment>
<keyword evidence="4 6" id="KW-0472">Membrane</keyword>
<dbReference type="Pfam" id="PF00324">
    <property type="entry name" value="AA_permease"/>
    <property type="match status" value="2"/>
</dbReference>
<dbReference type="Proteomes" id="UP000075886">
    <property type="component" value="Unassembled WGS sequence"/>
</dbReference>
<dbReference type="PANTHER" id="PTHR11827">
    <property type="entry name" value="SOLUTE CARRIER FAMILY 12, CATION COTRANSPORTERS"/>
    <property type="match status" value="1"/>
</dbReference>
<evidence type="ECO:0000256" key="1">
    <source>
        <dbReference type="ARBA" id="ARBA00004141"/>
    </source>
</evidence>
<feature type="domain" description="SLC12A transporter C-terminal" evidence="8">
    <location>
        <begin position="1679"/>
        <end position="2082"/>
    </location>
</feature>
<evidence type="ECO:0000256" key="3">
    <source>
        <dbReference type="ARBA" id="ARBA00022989"/>
    </source>
</evidence>
<evidence type="ECO:0000313" key="10">
    <source>
        <dbReference type="Proteomes" id="UP000075886"/>
    </source>
</evidence>
<dbReference type="GO" id="GO:0016020">
    <property type="term" value="C:membrane"/>
    <property type="evidence" value="ECO:0007669"/>
    <property type="project" value="UniProtKB-SubCell"/>
</dbReference>
<protein>
    <submittedName>
        <fullName evidence="9">Uncharacterized protein</fullName>
    </submittedName>
</protein>
<evidence type="ECO:0000256" key="2">
    <source>
        <dbReference type="ARBA" id="ARBA00022692"/>
    </source>
</evidence>
<dbReference type="EMBL" id="AXCN02000174">
    <property type="status" value="NOT_ANNOTATED_CDS"/>
    <property type="molecule type" value="Genomic_DNA"/>
</dbReference>
<sequence>MVRTDANAGRGHDNPVINIADESVTLEMNNGNGRLHRDSVLGLSEPLPRLDHYRTSQRNAKRPSIGVLHGDRDSRDGEQEDQCEEETKAPGHAIRFGWVQGVLIPCLLNIWGVMLFLRLSWVVGEAGIIQTLIIIALSYLVCVMTTLSLSALCTNGQIKSGGLYYIISRSLGAEFGASVGIVFAFANSVNAAMNTIGFCSSLNDLLRSLNTKIVDGGVNDIRIVGSAFLLLMIVICAVGMDWEVKAQNFLLVLIVVAIFNFIIGAAVGPGSSAEELGKGFLGISTSLLAANMGPGYTVMNGVQQNFFSVFAIFFPSVTGIQSGANICGDLKDPATAIPKGTLWACLISAISYVLFSFMAAGAAVREATGNASDLVGVAFPSCAAGNCTYGLLNDYTVMQLISLTSAITYAGCWAATLSTALTNILSVPRLIQALGIDRIYPGLIFFSKGYGKHGEPYRGYGLVFVVSLIFILIADLDAIASLITNLYLASYAFINFCTFHAATVKPLGWRPTFRYYHPYVSLLATVLCVAIMFLISVVSSFIAMAFIFVLYLVVVYRKPEANWGSSVQAQAYKTALNSTLNLEGTSDHVKNYQPQILAIAGDPMQRPALIDLAHLITKHSSLLVIGNIIPQRLPYKRRRALSNMGKSYLKDSNIRAFYKIVDGVDFDQGARCLIQSTGFGRLAPNILMLGFKTNWRNAGHAQLNAYYNTLHTAFDNRLALLILRMGKGLDIFKGLSSSDLYTAIPSPQETTVTFTTKRMAARRSLMPVNSNLDLHELAQSTRSSQTSPAPTFHASPSFDYPMAPKVTPEPEANLFKQKQPKGTIDVWWLYDDGGLTMLLPYIVTTRSKWEKCKIRVFALSSINEQEEEKNMKLLLDKLRISYLSLTMVKVTDKPLEATIEEHRQVLRTVTDSNDDLPVLSESEKAQLEIKTNRQLRLRELLLEHSKAASLIVMSMPVPRQDTVSAVLYMSWLEMLTKDMPPFLLVRGNQTEVLTFYSRDCPTDDSQPHSSANFASYFDIRQANFRSHMVLEQYGIGRVTGRVLGSLRRSKRVLHSKDGEAKEPTPAAVPKLAIFTVDDESADQSWASIELESGYDDRTAYGDKLEANSHLSRDPLPRLEHYRTSQKAIRRPSLGQLHGDLDEESSESNDKNDQPPAGGHHGVRLGWIQGVLIPCLLNIWGVMLFLRLSWIVALAGILETLLIIGLSYLVCVITTLSLSAICANGQVKDGGIYYLISRSLGPEFGGAVGIVLAFSNSVSASMNTIGFCSSLNQLLGSFGWKIVDGGVNDMRIVGTVTIVVMVVICTVGMDWETKAQSFLVLAIAVAIGGFVVGVFLGPRTASDKGKGFVGLSVDRFVENLGPDYRFSEGIEQDFFSVFGIFFPSVTGVQAGANICGELKDPATAIPKGTLLALVLSGASYVVFVLLVGSASYRDASGDLEDLVNGTFVSCRRSGFPEGEPCEYGLHNDFKIMQLMAVSGAVIYIGCFAASLSTTLTNLLSVPRIIQALGTDRLYPGLTFFAKGYGKRQEPYRGYALVLGVSVLFVLLANLNLIAPLISNFYLASYALINFCTFHAATVKPIGWRPTFRFYNQWVSLLGTVLCVLIMFFIDIISTGVTMVLIFVLHLAVIYRKPDVNWGSTTQAQTYKSALTAALKLQCVGEHVKNYHPSVLVLAGKPTARPALVDLAHQITKNQALLIVGDVECERLSYRKREARACKSRNFLAARKIQGFYELIDGGGFAEGVRAMIQTAGVGKLSPNIVLVGYKADWMRCPVLELQTYYNMLNDAFDNRKALAILRLPNGLDFSHLFSDSPTENSLRTSGNDSLSSLQQIVPSSQTSTPGKLMYVDSNLGLQGSRKSFATKETLSSDTSRVSIGSAVHLESRLPLEDLERLNIFRHKQPKGTIDVWWLYDDGGLTMLIPYILSLRSKWAECKVRVFALTNQQKELALEQKNMADLLAKLRIDYSSLIMLQDVIKPPLPDTVAMHQQLLRGFEHIPTQLTPPELSSPERIALEDKTLRQLRLREMMLEHSADARLIVMSMPMPRMGTVSAPLYMSWLEMLTKDMPPVLLVRGNQTSVLTFYS</sequence>
<keyword evidence="2 6" id="KW-0812">Transmembrane</keyword>
<evidence type="ECO:0000259" key="7">
    <source>
        <dbReference type="Pfam" id="PF00324"/>
    </source>
</evidence>
<feature type="domain" description="Amino acid permease/ SLC12A" evidence="7">
    <location>
        <begin position="1169"/>
        <end position="1669"/>
    </location>
</feature>
<evidence type="ECO:0000256" key="6">
    <source>
        <dbReference type="SAM" id="Phobius"/>
    </source>
</evidence>
<feature type="transmembrane region" description="Helical" evidence="6">
    <location>
        <begin position="1291"/>
        <end position="1308"/>
    </location>
</feature>
<feature type="transmembrane region" description="Helical" evidence="6">
    <location>
        <begin position="457"/>
        <end position="474"/>
    </location>
</feature>
<dbReference type="GO" id="GO:0055075">
    <property type="term" value="P:potassium ion homeostasis"/>
    <property type="evidence" value="ECO:0007669"/>
    <property type="project" value="TreeGrafter"/>
</dbReference>
<dbReference type="VEuPathDB" id="VectorBase:AFAF005523"/>
<accession>A0A182Q954</accession>
<feature type="transmembrane region" description="Helical" evidence="6">
    <location>
        <begin position="1592"/>
        <end position="1625"/>
    </location>
</feature>
<feature type="transmembrane region" description="Helical" evidence="6">
    <location>
        <begin position="486"/>
        <end position="503"/>
    </location>
</feature>
<dbReference type="STRING" id="69004.A0A182Q954"/>
<feature type="region of interest" description="Disordered" evidence="5">
    <location>
        <begin position="52"/>
        <end position="80"/>
    </location>
</feature>
<feature type="transmembrane region" description="Helical" evidence="6">
    <location>
        <begin position="1473"/>
        <end position="1498"/>
    </location>
</feature>
<reference evidence="10" key="1">
    <citation type="submission" date="2014-01" db="EMBL/GenBank/DDBJ databases">
        <title>The Genome Sequence of Anopheles farauti FAR1 (V2).</title>
        <authorList>
            <consortium name="The Broad Institute Genomics Platform"/>
            <person name="Neafsey D.E."/>
            <person name="Besansky N."/>
            <person name="Howell P."/>
            <person name="Walton C."/>
            <person name="Young S.K."/>
            <person name="Zeng Q."/>
            <person name="Gargeya S."/>
            <person name="Fitzgerald M."/>
            <person name="Haas B."/>
            <person name="Abouelleil A."/>
            <person name="Allen A.W."/>
            <person name="Alvarado L."/>
            <person name="Arachchi H.M."/>
            <person name="Berlin A.M."/>
            <person name="Chapman S.B."/>
            <person name="Gainer-Dewar J."/>
            <person name="Goldberg J."/>
            <person name="Griggs A."/>
            <person name="Gujja S."/>
            <person name="Hansen M."/>
            <person name="Howarth C."/>
            <person name="Imamovic A."/>
            <person name="Ireland A."/>
            <person name="Larimer J."/>
            <person name="McCowan C."/>
            <person name="Murphy C."/>
            <person name="Pearson M."/>
            <person name="Poon T.W."/>
            <person name="Priest M."/>
            <person name="Roberts A."/>
            <person name="Saif S."/>
            <person name="Shea T."/>
            <person name="Sisk P."/>
            <person name="Sykes S."/>
            <person name="Wortman J."/>
            <person name="Nusbaum C."/>
            <person name="Birren B."/>
        </authorList>
    </citation>
    <scope>NUCLEOTIDE SEQUENCE [LARGE SCALE GENOMIC DNA]</scope>
    <source>
        <strain evidence="10">FAR1</strain>
    </source>
</reference>
<dbReference type="InterPro" id="IPR004841">
    <property type="entry name" value="AA-permease/SLC12A_dom"/>
</dbReference>
<feature type="transmembrane region" description="Helical" evidence="6">
    <location>
        <begin position="1533"/>
        <end position="1553"/>
    </location>
</feature>
<proteinExistence type="predicted"/>
<feature type="transmembrane region" description="Helical" evidence="6">
    <location>
        <begin position="221"/>
        <end position="240"/>
    </location>
</feature>
<evidence type="ECO:0000313" key="9">
    <source>
        <dbReference type="EnsemblMetazoa" id="AFAF005523-PA"/>
    </source>
</evidence>
<dbReference type="FunFam" id="1.20.1740.10:FF:000022">
    <property type="entry name" value="Bumetanide-sensitive na-k-cl cotransport protein"/>
    <property type="match status" value="2"/>
</dbReference>
<feature type="transmembrane region" description="Helical" evidence="6">
    <location>
        <begin position="102"/>
        <end position="121"/>
    </location>
</feature>
<feature type="domain" description="Amino acid permease/ SLC12A" evidence="7">
    <location>
        <begin position="101"/>
        <end position="597"/>
    </location>
</feature>
<dbReference type="GO" id="GO:0006884">
    <property type="term" value="P:cell volume homeostasis"/>
    <property type="evidence" value="ECO:0007669"/>
    <property type="project" value="TreeGrafter"/>
</dbReference>
<name>A0A182Q954_9DIPT</name>
<feature type="transmembrane region" description="Helical" evidence="6">
    <location>
        <begin position="305"/>
        <end position="328"/>
    </location>
</feature>
<feature type="transmembrane region" description="Helical" evidence="6">
    <location>
        <begin position="1314"/>
        <end position="1335"/>
    </location>
</feature>
<dbReference type="EnsemblMetazoa" id="AFAF005523-RA">
    <property type="protein sequence ID" value="AFAF005523-PA"/>
    <property type="gene ID" value="AFAF005523"/>
</dbReference>
<feature type="transmembrane region" description="Helical" evidence="6">
    <location>
        <begin position="340"/>
        <end position="364"/>
    </location>
</feature>
<feature type="domain" description="SLC12A transporter C-terminal" evidence="8">
    <location>
        <begin position="606"/>
        <end position="997"/>
    </location>
</feature>
<feature type="transmembrane region" description="Helical" evidence="6">
    <location>
        <begin position="1559"/>
        <end position="1580"/>
    </location>
</feature>
<dbReference type="GO" id="GO:0008511">
    <property type="term" value="F:sodium:potassium:chloride symporter activity"/>
    <property type="evidence" value="ECO:0007669"/>
    <property type="project" value="TreeGrafter"/>
</dbReference>
<dbReference type="InterPro" id="IPR004842">
    <property type="entry name" value="SLC12A_fam"/>
</dbReference>